<feature type="region of interest" description="Disordered" evidence="1">
    <location>
        <begin position="29"/>
        <end position="60"/>
    </location>
</feature>
<feature type="compositionally biased region" description="Polar residues" evidence="1">
    <location>
        <begin position="45"/>
        <end position="60"/>
    </location>
</feature>
<evidence type="ECO:0000256" key="1">
    <source>
        <dbReference type="SAM" id="MobiDB-lite"/>
    </source>
</evidence>
<comment type="caution">
    <text evidence="2">The sequence shown here is derived from an EMBL/GenBank/DDBJ whole genome shotgun (WGS) entry which is preliminary data.</text>
</comment>
<dbReference type="EMBL" id="JEMA01000241">
    <property type="protein sequence ID" value="KYF72718.1"/>
    <property type="molecule type" value="Genomic_DNA"/>
</dbReference>
<evidence type="ECO:0000313" key="2">
    <source>
        <dbReference type="EMBL" id="KYF72718.1"/>
    </source>
</evidence>
<protein>
    <submittedName>
        <fullName evidence="2">Uncharacterized protein</fullName>
    </submittedName>
</protein>
<name>A0A150QYK4_SORCE</name>
<sequence length="60" mass="6708">MCDERADRPELAEQGAHRVARAAEHLAHELRGRPSRSLEAPACPFQSTRVARQDQNSKIS</sequence>
<dbReference type="Proteomes" id="UP000075260">
    <property type="component" value="Unassembled WGS sequence"/>
</dbReference>
<accession>A0A150QYK4</accession>
<proteinExistence type="predicted"/>
<dbReference type="AlphaFoldDB" id="A0A150QYK4"/>
<gene>
    <name evidence="2" type="ORF">BE15_32360</name>
</gene>
<organism evidence="2 3">
    <name type="scientific">Sorangium cellulosum</name>
    <name type="common">Polyangium cellulosum</name>
    <dbReference type="NCBI Taxonomy" id="56"/>
    <lineage>
        <taxon>Bacteria</taxon>
        <taxon>Pseudomonadati</taxon>
        <taxon>Myxococcota</taxon>
        <taxon>Polyangia</taxon>
        <taxon>Polyangiales</taxon>
        <taxon>Polyangiaceae</taxon>
        <taxon>Sorangium</taxon>
    </lineage>
</organism>
<evidence type="ECO:0000313" key="3">
    <source>
        <dbReference type="Proteomes" id="UP000075260"/>
    </source>
</evidence>
<reference evidence="2 3" key="1">
    <citation type="submission" date="2014-02" db="EMBL/GenBank/DDBJ databases">
        <title>The small core and large imbalanced accessory genome model reveals a collaborative survival strategy of Sorangium cellulosum strains in nature.</title>
        <authorList>
            <person name="Han K."/>
            <person name="Peng R."/>
            <person name="Blom J."/>
            <person name="Li Y.-Z."/>
        </authorList>
    </citation>
    <scope>NUCLEOTIDE SEQUENCE [LARGE SCALE GENOMIC DNA]</scope>
    <source>
        <strain evidence="2 3">So0008-312</strain>
    </source>
</reference>